<reference evidence="2" key="1">
    <citation type="submission" date="2023-03" db="EMBL/GenBank/DDBJ databases">
        <title>Chromosome-scale reference genome and RAD-based genetic map of yellow starthistle (Centaurea solstitialis) reveal putative structural variation and QTLs associated with invader traits.</title>
        <authorList>
            <person name="Reatini B."/>
            <person name="Cang F.A."/>
            <person name="Jiang Q."/>
            <person name="Mckibben M.T.W."/>
            <person name="Barker M.S."/>
            <person name="Rieseberg L.H."/>
            <person name="Dlugosch K.M."/>
        </authorList>
    </citation>
    <scope>NUCLEOTIDE SEQUENCE</scope>
    <source>
        <strain evidence="2">CAN-66</strain>
        <tissue evidence="2">Leaf</tissue>
    </source>
</reference>
<dbReference type="AlphaFoldDB" id="A0AA38U5N7"/>
<comment type="caution">
    <text evidence="2">The sequence shown here is derived from an EMBL/GenBank/DDBJ whole genome shotgun (WGS) entry which is preliminary data.</text>
</comment>
<accession>A0AA38U5N7</accession>
<proteinExistence type="predicted"/>
<evidence type="ECO:0000313" key="3">
    <source>
        <dbReference type="Proteomes" id="UP001172457"/>
    </source>
</evidence>
<dbReference type="InterPro" id="IPR056924">
    <property type="entry name" value="SH3_Tf2-1"/>
</dbReference>
<evidence type="ECO:0000259" key="1">
    <source>
        <dbReference type="Pfam" id="PF24626"/>
    </source>
</evidence>
<evidence type="ECO:0000313" key="2">
    <source>
        <dbReference type="EMBL" id="KAJ9562958.1"/>
    </source>
</evidence>
<dbReference type="EMBL" id="JARYMX010000002">
    <property type="protein sequence ID" value="KAJ9562958.1"/>
    <property type="molecule type" value="Genomic_DNA"/>
</dbReference>
<organism evidence="2 3">
    <name type="scientific">Centaurea solstitialis</name>
    <name type="common">yellow star-thistle</name>
    <dbReference type="NCBI Taxonomy" id="347529"/>
    <lineage>
        <taxon>Eukaryota</taxon>
        <taxon>Viridiplantae</taxon>
        <taxon>Streptophyta</taxon>
        <taxon>Embryophyta</taxon>
        <taxon>Tracheophyta</taxon>
        <taxon>Spermatophyta</taxon>
        <taxon>Magnoliopsida</taxon>
        <taxon>eudicotyledons</taxon>
        <taxon>Gunneridae</taxon>
        <taxon>Pentapetalae</taxon>
        <taxon>asterids</taxon>
        <taxon>campanulids</taxon>
        <taxon>Asterales</taxon>
        <taxon>Asteraceae</taxon>
        <taxon>Carduoideae</taxon>
        <taxon>Cardueae</taxon>
        <taxon>Centaureinae</taxon>
        <taxon>Centaurea</taxon>
    </lineage>
</organism>
<keyword evidence="3" id="KW-1185">Reference proteome</keyword>
<name>A0AA38U5N7_9ASTR</name>
<sequence>MIVIAHALKRHRMRYSTGESVGHHRARLRLARIDLSGSELFRFLLMRSTRCDSDQRRLESGKRVMHKSDFQFQVEDQAILKYLPRRECYVLAKSKLNPPYIEPFEIVEGLDQVAFRPDLPVETSRMRSTCHVTNLMACLAKSELRAKYLYLFSNVCFGKETASIIILSRISSSCEVRIRQSLAQLRQSQRAITVVETILREFTRPFGLTLVFKLKIFSGKDRVVRDKEKLSA</sequence>
<dbReference type="Proteomes" id="UP001172457">
    <property type="component" value="Chromosome 2"/>
</dbReference>
<feature type="domain" description="Tf2-1-like SH3-like" evidence="1">
    <location>
        <begin position="79"/>
        <end position="138"/>
    </location>
</feature>
<dbReference type="Pfam" id="PF24626">
    <property type="entry name" value="SH3_Tf2-1"/>
    <property type="match status" value="1"/>
</dbReference>
<protein>
    <recommendedName>
        <fullName evidence="1">Tf2-1-like SH3-like domain-containing protein</fullName>
    </recommendedName>
</protein>
<gene>
    <name evidence="2" type="ORF">OSB04_008118</name>
</gene>